<proteinExistence type="predicted"/>
<organism evidence="1">
    <name type="scientific">Ixodes ricinus</name>
    <name type="common">Common tick</name>
    <name type="synonym">Acarus ricinus</name>
    <dbReference type="NCBI Taxonomy" id="34613"/>
    <lineage>
        <taxon>Eukaryota</taxon>
        <taxon>Metazoa</taxon>
        <taxon>Ecdysozoa</taxon>
        <taxon>Arthropoda</taxon>
        <taxon>Chelicerata</taxon>
        <taxon>Arachnida</taxon>
        <taxon>Acari</taxon>
        <taxon>Parasitiformes</taxon>
        <taxon>Ixodida</taxon>
        <taxon>Ixodoidea</taxon>
        <taxon>Ixodidae</taxon>
        <taxon>Ixodinae</taxon>
        <taxon>Ixodes</taxon>
    </lineage>
</organism>
<evidence type="ECO:0000313" key="1">
    <source>
        <dbReference type="EMBL" id="MXU93641.1"/>
    </source>
</evidence>
<name>A0A6B0UVW8_IXORI</name>
<reference evidence="1" key="1">
    <citation type="submission" date="2019-12" db="EMBL/GenBank/DDBJ databases">
        <title>An insight into the sialome of adult female Ixodes ricinus ticks feeding for 6 days.</title>
        <authorList>
            <person name="Perner J."/>
            <person name="Ribeiro J.M.C."/>
        </authorList>
    </citation>
    <scope>NUCLEOTIDE SEQUENCE</scope>
    <source>
        <strain evidence="1">Semi-engorged</strain>
        <tissue evidence="1">Salivary glands</tissue>
    </source>
</reference>
<dbReference type="EMBL" id="GIFC01011558">
    <property type="protein sequence ID" value="MXU93641.1"/>
    <property type="molecule type" value="Transcribed_RNA"/>
</dbReference>
<sequence length="149" mass="15965">MTSMLSQRAFWSLAVTKGGFTAPLPGAAALTSSAVRNRWCGVTSHVTSWPCSFALLIIRISSSLATWQMWTGRRYKLASRMTAAVVRPSAWQQSGTFLGHFSKCSSQSDTLSMQSGPKVSLRYILSPTTDEASDSTSSALLGLAPAKKA</sequence>
<protein>
    <submittedName>
        <fullName evidence="1">Uncharacterized protein</fullName>
    </submittedName>
</protein>
<accession>A0A6B0UVW8</accession>
<dbReference type="AlphaFoldDB" id="A0A6B0UVW8"/>